<comment type="caution">
    <text evidence="1">The sequence shown here is derived from an EMBL/GenBank/DDBJ whole genome shotgun (WGS) entry which is preliminary data.</text>
</comment>
<sequence length="100" mass="11968">MPIYNLGPANHHAAVCIARVRWLSPEMRRLLRKEGIWEDLIQQLYTAAFEAWQSGLDDLETRRFASRRLYAFFKAYGFRLTRHGYFKREKPLESVFNFNI</sequence>
<dbReference type="EMBL" id="BARV01010991">
    <property type="protein sequence ID" value="GAI03130.1"/>
    <property type="molecule type" value="Genomic_DNA"/>
</dbReference>
<gene>
    <name evidence="1" type="ORF">S06H3_21050</name>
</gene>
<name>X1LL58_9ZZZZ</name>
<dbReference type="AlphaFoldDB" id="X1LL58"/>
<organism evidence="1">
    <name type="scientific">marine sediment metagenome</name>
    <dbReference type="NCBI Taxonomy" id="412755"/>
    <lineage>
        <taxon>unclassified sequences</taxon>
        <taxon>metagenomes</taxon>
        <taxon>ecological metagenomes</taxon>
    </lineage>
</organism>
<evidence type="ECO:0000313" key="1">
    <source>
        <dbReference type="EMBL" id="GAI03130.1"/>
    </source>
</evidence>
<protein>
    <recommendedName>
        <fullName evidence="2">RNA polymerase sigma-70 region 2 domain-containing protein</fullName>
    </recommendedName>
</protein>
<proteinExistence type="predicted"/>
<evidence type="ECO:0008006" key="2">
    <source>
        <dbReference type="Google" id="ProtNLM"/>
    </source>
</evidence>
<accession>X1LL58</accession>
<feature type="non-terminal residue" evidence="1">
    <location>
        <position position="100"/>
    </location>
</feature>
<reference evidence="1" key="1">
    <citation type="journal article" date="2014" name="Front. Microbiol.">
        <title>High frequency of phylogenetically diverse reductive dehalogenase-homologous genes in deep subseafloor sedimentary metagenomes.</title>
        <authorList>
            <person name="Kawai M."/>
            <person name="Futagami T."/>
            <person name="Toyoda A."/>
            <person name="Takaki Y."/>
            <person name="Nishi S."/>
            <person name="Hori S."/>
            <person name="Arai W."/>
            <person name="Tsubouchi T."/>
            <person name="Morono Y."/>
            <person name="Uchiyama I."/>
            <person name="Ito T."/>
            <person name="Fujiyama A."/>
            <person name="Inagaki F."/>
            <person name="Takami H."/>
        </authorList>
    </citation>
    <scope>NUCLEOTIDE SEQUENCE</scope>
    <source>
        <strain evidence="1">Expedition CK06-06</strain>
    </source>
</reference>